<dbReference type="AlphaFoldDB" id="A0A376CMY0"/>
<organism evidence="2 3">
    <name type="scientific">Corynebacterium pilosum</name>
    <dbReference type="NCBI Taxonomy" id="35756"/>
    <lineage>
        <taxon>Bacteria</taxon>
        <taxon>Bacillati</taxon>
        <taxon>Actinomycetota</taxon>
        <taxon>Actinomycetes</taxon>
        <taxon>Mycobacteriales</taxon>
        <taxon>Corynebacteriaceae</taxon>
        <taxon>Corynebacterium</taxon>
    </lineage>
</organism>
<evidence type="ECO:0000313" key="3">
    <source>
        <dbReference type="Proteomes" id="UP000254467"/>
    </source>
</evidence>
<dbReference type="STRING" id="35756.GCA_001044155_00817"/>
<name>A0A376CMY0_9CORY</name>
<evidence type="ECO:0000313" key="2">
    <source>
        <dbReference type="EMBL" id="STC69567.1"/>
    </source>
</evidence>
<dbReference type="RefSeq" id="WP_018581571.1">
    <property type="nucleotide sequence ID" value="NZ_LDYD01000005.1"/>
</dbReference>
<reference evidence="2 3" key="1">
    <citation type="submission" date="2018-06" db="EMBL/GenBank/DDBJ databases">
        <authorList>
            <consortium name="Pathogen Informatics"/>
            <person name="Doyle S."/>
        </authorList>
    </citation>
    <scope>NUCLEOTIDE SEQUENCE [LARGE SCALE GENOMIC DNA]</scope>
    <source>
        <strain evidence="2 3">NCTC11862</strain>
    </source>
</reference>
<feature type="region of interest" description="Disordered" evidence="1">
    <location>
        <begin position="32"/>
        <end position="51"/>
    </location>
</feature>
<sequence>MLVGMGRLILIILLLLAVWLVWRAFGPGSQARIDAQRAREQPPAIKGPDDDEDFLWSIEKERFKQRRAKEEQERRAREEEERQKKFRQDRPEDGKAEG</sequence>
<evidence type="ECO:0000256" key="1">
    <source>
        <dbReference type="SAM" id="MobiDB-lite"/>
    </source>
</evidence>
<accession>A0A376CMY0</accession>
<keyword evidence="3" id="KW-1185">Reference proteome</keyword>
<protein>
    <submittedName>
        <fullName evidence="2">Putative secreted protein</fullName>
    </submittedName>
</protein>
<dbReference type="Proteomes" id="UP000254467">
    <property type="component" value="Unassembled WGS sequence"/>
</dbReference>
<dbReference type="EMBL" id="UFXQ01000001">
    <property type="protein sequence ID" value="STC69567.1"/>
    <property type="molecule type" value="Genomic_DNA"/>
</dbReference>
<gene>
    <name evidence="2" type="ORF">NCTC11862_01362</name>
</gene>
<feature type="region of interest" description="Disordered" evidence="1">
    <location>
        <begin position="65"/>
        <end position="98"/>
    </location>
</feature>
<proteinExistence type="predicted"/>